<sequence length="280" mass="29482">MIKNTLLLISGTAFASAAYSGPGNAFGSTNDTAFADANQNPNITKSVPFQMGDRNFTLRVNVAEFTPDVSTSVQNPRIAASFYDLEWSGGADLNDTVAAAESLSGAQMPRLCASLPLGLLSASDNNGYNEKDDGDCTGALGKDCVNDLMQTSYDINSPCMGNLPQSCTSKLDTGGIGSASLLGWSSSQNSSISAMQMSPFDFFHWSSPVYSAGNDTYYQRESERLHVVVFAGKNTYPVCVRVKTDHLNKQSPATSGAAGSLTGSLMPAMVMALSAAIWLG</sequence>
<dbReference type="GeneID" id="63913135"/>
<dbReference type="RefSeq" id="XP_040884409.1">
    <property type="nucleotide sequence ID" value="XM_041019762.1"/>
</dbReference>
<dbReference type="Proteomes" id="UP000030672">
    <property type="component" value="Unassembled WGS sequence"/>
</dbReference>
<evidence type="ECO:0000256" key="1">
    <source>
        <dbReference type="SAM" id="SignalP"/>
    </source>
</evidence>
<keyword evidence="3" id="KW-1185">Reference proteome</keyword>
<dbReference type="STRING" id="1043003.A0A074WYC2"/>
<organism evidence="2 3">
    <name type="scientific">Aureobasidium melanogenum (strain CBS 110374)</name>
    <name type="common">Aureobasidium pullulans var. melanogenum</name>
    <dbReference type="NCBI Taxonomy" id="1043003"/>
    <lineage>
        <taxon>Eukaryota</taxon>
        <taxon>Fungi</taxon>
        <taxon>Dikarya</taxon>
        <taxon>Ascomycota</taxon>
        <taxon>Pezizomycotina</taxon>
        <taxon>Dothideomycetes</taxon>
        <taxon>Dothideomycetidae</taxon>
        <taxon>Dothideales</taxon>
        <taxon>Saccotheciaceae</taxon>
        <taxon>Aureobasidium</taxon>
    </lineage>
</organism>
<feature type="chain" id="PRO_5001701910" evidence="1">
    <location>
        <begin position="18"/>
        <end position="280"/>
    </location>
</feature>
<keyword evidence="1" id="KW-0732">Signal</keyword>
<evidence type="ECO:0000313" key="3">
    <source>
        <dbReference type="Proteomes" id="UP000030672"/>
    </source>
</evidence>
<feature type="signal peptide" evidence="1">
    <location>
        <begin position="1"/>
        <end position="17"/>
    </location>
</feature>
<gene>
    <name evidence="2" type="ORF">M437DRAFT_38046</name>
</gene>
<dbReference type="HOGENOM" id="CLU_993898_0_0_1"/>
<proteinExistence type="predicted"/>
<accession>A0A074WYC2</accession>
<reference evidence="2 3" key="1">
    <citation type="journal article" date="2014" name="BMC Genomics">
        <title>Genome sequencing of four Aureobasidium pullulans varieties: biotechnological potential, stress tolerance, and description of new species.</title>
        <authorList>
            <person name="Gostin Ar C."/>
            <person name="Ohm R.A."/>
            <person name="Kogej T."/>
            <person name="Sonjak S."/>
            <person name="Turk M."/>
            <person name="Zajc J."/>
            <person name="Zalar P."/>
            <person name="Grube M."/>
            <person name="Sun H."/>
            <person name="Han J."/>
            <person name="Sharma A."/>
            <person name="Chiniquy J."/>
            <person name="Ngan C.Y."/>
            <person name="Lipzen A."/>
            <person name="Barry K."/>
            <person name="Grigoriev I.V."/>
            <person name="Gunde-Cimerman N."/>
        </authorList>
    </citation>
    <scope>NUCLEOTIDE SEQUENCE [LARGE SCALE GENOMIC DNA]</scope>
    <source>
        <strain evidence="2 3">CBS 110374</strain>
    </source>
</reference>
<dbReference type="AlphaFoldDB" id="A0A074WYC2"/>
<name>A0A074WYC2_AURM1</name>
<protein>
    <submittedName>
        <fullName evidence="2">Uncharacterized protein</fullName>
    </submittedName>
</protein>
<evidence type="ECO:0000313" key="2">
    <source>
        <dbReference type="EMBL" id="KEQ67386.1"/>
    </source>
</evidence>
<dbReference type="EMBL" id="KL584824">
    <property type="protein sequence ID" value="KEQ67386.1"/>
    <property type="molecule type" value="Genomic_DNA"/>
</dbReference>